<evidence type="ECO:0000256" key="8">
    <source>
        <dbReference type="SAM" id="MobiDB-lite"/>
    </source>
</evidence>
<dbReference type="SMART" id="SM00316">
    <property type="entry name" value="S1"/>
    <property type="match status" value="1"/>
</dbReference>
<dbReference type="SMART" id="SM00322">
    <property type="entry name" value="KH"/>
    <property type="match status" value="1"/>
</dbReference>
<dbReference type="InterPro" id="IPR012162">
    <property type="entry name" value="PNPase"/>
</dbReference>
<dbReference type="InterPro" id="IPR015847">
    <property type="entry name" value="ExoRNase_PH_dom2"/>
</dbReference>
<dbReference type="GO" id="GO:0004654">
    <property type="term" value="F:polyribonucleotide nucleotidyltransferase activity"/>
    <property type="evidence" value="ECO:0007669"/>
    <property type="project" value="UniProtKB-EC"/>
</dbReference>
<dbReference type="InterPro" id="IPR027408">
    <property type="entry name" value="PNPase/RNase_PH_dom_sf"/>
</dbReference>
<evidence type="ECO:0000256" key="2">
    <source>
        <dbReference type="ARBA" id="ARBA00012416"/>
    </source>
</evidence>
<feature type="domain" description="S1 motif" evidence="9">
    <location>
        <begin position="712"/>
        <end position="791"/>
    </location>
</feature>
<name>A0A1V9Z5J2_ACHHY</name>
<dbReference type="OrthoDB" id="437922at2759"/>
<evidence type="ECO:0000256" key="5">
    <source>
        <dbReference type="ARBA" id="ARBA00022884"/>
    </source>
</evidence>
<keyword evidence="5 7" id="KW-0694">RNA-binding</keyword>
<dbReference type="InterPro" id="IPR036612">
    <property type="entry name" value="KH_dom_type_1_sf"/>
</dbReference>
<dbReference type="SUPFAM" id="SSF55666">
    <property type="entry name" value="Ribonuclease PH domain 2-like"/>
    <property type="match status" value="2"/>
</dbReference>
<gene>
    <name evidence="10" type="ORF">ACHHYP_02754</name>
</gene>
<evidence type="ECO:0000259" key="9">
    <source>
        <dbReference type="PROSITE" id="PS50126"/>
    </source>
</evidence>
<dbReference type="Gene3D" id="3.30.1370.10">
    <property type="entry name" value="K Homology domain, type 1"/>
    <property type="match status" value="1"/>
</dbReference>
<proteinExistence type="inferred from homology"/>
<dbReference type="FunFam" id="3.30.230.70:FF:000001">
    <property type="entry name" value="Polyribonucleotide nucleotidyltransferase"/>
    <property type="match status" value="1"/>
</dbReference>
<dbReference type="PANTHER" id="PTHR11252">
    <property type="entry name" value="POLYRIBONUCLEOTIDE NUCLEOTIDYLTRANSFERASE"/>
    <property type="match status" value="1"/>
</dbReference>
<evidence type="ECO:0000256" key="3">
    <source>
        <dbReference type="ARBA" id="ARBA00022679"/>
    </source>
</evidence>
<dbReference type="PANTHER" id="PTHR11252:SF0">
    <property type="entry name" value="POLYRIBONUCLEOTIDE NUCLEOTIDYLTRANSFERASE 1, MITOCHONDRIAL"/>
    <property type="match status" value="1"/>
</dbReference>
<dbReference type="InterPro" id="IPR004088">
    <property type="entry name" value="KH_dom_type_1"/>
</dbReference>
<dbReference type="Gene3D" id="2.40.50.140">
    <property type="entry name" value="Nucleic acid-binding proteins"/>
    <property type="match status" value="1"/>
</dbReference>
<dbReference type="Pfam" id="PF00013">
    <property type="entry name" value="KH_1"/>
    <property type="match status" value="1"/>
</dbReference>
<evidence type="ECO:0000256" key="1">
    <source>
        <dbReference type="ARBA" id="ARBA00007404"/>
    </source>
</evidence>
<feature type="region of interest" description="Disordered" evidence="8">
    <location>
        <begin position="804"/>
        <end position="845"/>
    </location>
</feature>
<dbReference type="Proteomes" id="UP000243579">
    <property type="component" value="Unassembled WGS sequence"/>
</dbReference>
<dbReference type="InterPro" id="IPR003029">
    <property type="entry name" value="S1_domain"/>
</dbReference>
<dbReference type="Gene3D" id="3.30.230.70">
    <property type="entry name" value="GHMP Kinase, N-terminal domain"/>
    <property type="match status" value="2"/>
</dbReference>
<dbReference type="InterPro" id="IPR036345">
    <property type="entry name" value="ExoRNase_PH_dom2_sf"/>
</dbReference>
<dbReference type="GO" id="GO:0005829">
    <property type="term" value="C:cytosol"/>
    <property type="evidence" value="ECO:0007669"/>
    <property type="project" value="TreeGrafter"/>
</dbReference>
<evidence type="ECO:0000256" key="7">
    <source>
        <dbReference type="PROSITE-ProRule" id="PRU00117"/>
    </source>
</evidence>
<evidence type="ECO:0000313" key="11">
    <source>
        <dbReference type="Proteomes" id="UP000243579"/>
    </source>
</evidence>
<dbReference type="EC" id="2.7.7.8" evidence="2"/>
<dbReference type="GO" id="GO:0005739">
    <property type="term" value="C:mitochondrion"/>
    <property type="evidence" value="ECO:0007669"/>
    <property type="project" value="TreeGrafter"/>
</dbReference>
<feature type="compositionally biased region" description="Low complexity" evidence="8">
    <location>
        <begin position="826"/>
        <end position="837"/>
    </location>
</feature>
<dbReference type="PROSITE" id="PS50126">
    <property type="entry name" value="S1"/>
    <property type="match status" value="1"/>
</dbReference>
<dbReference type="NCBIfam" id="TIGR03591">
    <property type="entry name" value="polynuc_phos"/>
    <property type="match status" value="1"/>
</dbReference>
<dbReference type="CDD" id="cd11364">
    <property type="entry name" value="RNase_PH_PNPase_2"/>
    <property type="match status" value="1"/>
</dbReference>
<evidence type="ECO:0000256" key="4">
    <source>
        <dbReference type="ARBA" id="ARBA00022695"/>
    </source>
</evidence>
<accession>A0A1V9Z5J2</accession>
<dbReference type="SUPFAM" id="SSF54211">
    <property type="entry name" value="Ribosomal protein S5 domain 2-like"/>
    <property type="match status" value="2"/>
</dbReference>
<comment type="caution">
    <text evidence="10">The sequence shown here is derived from an EMBL/GenBank/DDBJ whole genome shotgun (WGS) entry which is preliminary data.</text>
</comment>
<dbReference type="InterPro" id="IPR012340">
    <property type="entry name" value="NA-bd_OB-fold"/>
</dbReference>
<dbReference type="AlphaFoldDB" id="A0A1V9Z5J2"/>
<dbReference type="Pfam" id="PF01138">
    <property type="entry name" value="RNase_PH"/>
    <property type="match status" value="2"/>
</dbReference>
<keyword evidence="4" id="KW-0548">Nucleotidyltransferase</keyword>
<dbReference type="CDD" id="cd02394">
    <property type="entry name" value="KH-I_Vigilin_rpt6"/>
    <property type="match status" value="1"/>
</dbReference>
<evidence type="ECO:0000313" key="10">
    <source>
        <dbReference type="EMBL" id="OQR93265.1"/>
    </source>
</evidence>
<dbReference type="GO" id="GO:0000958">
    <property type="term" value="P:mitochondrial mRNA catabolic process"/>
    <property type="evidence" value="ECO:0007669"/>
    <property type="project" value="TreeGrafter"/>
</dbReference>
<reference evidence="10 11" key="1">
    <citation type="journal article" date="2014" name="Genome Biol. Evol.">
        <title>The secreted proteins of Achlya hypogyna and Thraustotheca clavata identify the ancestral oomycete secretome and reveal gene acquisitions by horizontal gene transfer.</title>
        <authorList>
            <person name="Misner I."/>
            <person name="Blouin N."/>
            <person name="Leonard G."/>
            <person name="Richards T.A."/>
            <person name="Lane C.E."/>
        </authorList>
    </citation>
    <scope>NUCLEOTIDE SEQUENCE [LARGE SCALE GENOMIC DNA]</scope>
    <source>
        <strain evidence="10 11">ATCC 48635</strain>
    </source>
</reference>
<feature type="region of interest" description="Disordered" evidence="8">
    <location>
        <begin position="53"/>
        <end position="77"/>
    </location>
</feature>
<dbReference type="FunFam" id="3.30.1370.10:FF:000001">
    <property type="entry name" value="Polyribonucleotide nucleotidyltransferase"/>
    <property type="match status" value="1"/>
</dbReference>
<sequence>MLSVSSRRSVALAKQLQPLAKATQARVFQQHQRSFFGLGDFFKTLVKSEEPKKALEEPKLQKKQQQPSKPKAKEVNVEPEYVPRKQVPVEYSVGKYATLADGSVMARWGDSMLLTTVVSEVSTNADKQDFLPLMVDYREKYSATGTIPGGVKRREMAGTDAEVLKSRIIDRIVRPLFPKGYCNESQIIATVQSYDIDHDPVVLAVNSASAALTVSDIPWNGPIGCVRVCNVDGHLVCNPTADEKARATLDVLYAATETRTVMIEAEGCEISEAAMQEALRFAHEHVQPIIAGQKALPAKPKRAFTPLVVPDDLLSAGKALLPELQARLSSLSAPATKPQRQALENDCYYFVKQQLFKTHADLLLQKKALLDVLSHDLVQEALRANLLAGKRVDGRTADQVRPLAVETGLLPIVHGSAVFSRGDTQALCTVTLGHIDQGLKVRSAINDGDDYELKNAMLHYEFPPYCVNETGKVGGVNRRMLGHGALAEKAVVPLLPSVVDFPFTVRMTSETMGSDGSSSMASVCGVSMALLDAGVPLKSPVAGISIGLVTPGDIYDGKSPISEYKLLTDILGSEDHYGDMDFKIAGSKDGITAIQLDVKLPGVPLDILCEGIGLAKTARMGILDTMNSVLAEARPMNPTKVSSTTIVHIDPAMRGALIGTGGSNIREIEAATNCTISCKDSDGVVEIFGKGDDNIALAKAMIAESTFMYRRGQRVEVVVQQIMDFGCVVVPKFAYGTDGAADKSKQAFIHISEMSHAPVRKVSDVLMTGQSIEAWCIFAEKDSAKLSLKALVHPVTGAALSDAEAMQLTKEREEERRKQRASSGLAPTGPRATANPTRRPRRSTH</sequence>
<comment type="similarity">
    <text evidence="1">Belongs to the polyribonucleotide nucleotidyltransferase family.</text>
</comment>
<organism evidence="10 11">
    <name type="scientific">Achlya hypogyna</name>
    <name type="common">Oomycete</name>
    <name type="synonym">Protoachlya hypogyna</name>
    <dbReference type="NCBI Taxonomy" id="1202772"/>
    <lineage>
        <taxon>Eukaryota</taxon>
        <taxon>Sar</taxon>
        <taxon>Stramenopiles</taxon>
        <taxon>Oomycota</taxon>
        <taxon>Saprolegniomycetes</taxon>
        <taxon>Saprolegniales</taxon>
        <taxon>Achlyaceae</taxon>
        <taxon>Achlya</taxon>
    </lineage>
</organism>
<dbReference type="NCBIfam" id="NF008805">
    <property type="entry name" value="PRK11824.1"/>
    <property type="match status" value="1"/>
</dbReference>
<dbReference type="InterPro" id="IPR004087">
    <property type="entry name" value="KH_dom"/>
</dbReference>
<dbReference type="SUPFAM" id="SSF50249">
    <property type="entry name" value="Nucleic acid-binding proteins"/>
    <property type="match status" value="1"/>
</dbReference>
<evidence type="ECO:0000256" key="6">
    <source>
        <dbReference type="ARBA" id="ARBA00031451"/>
    </source>
</evidence>
<keyword evidence="11" id="KW-1185">Reference proteome</keyword>
<dbReference type="InterPro" id="IPR020568">
    <property type="entry name" value="Ribosomal_Su5_D2-typ_SF"/>
</dbReference>
<dbReference type="STRING" id="1202772.A0A1V9Z5J2"/>
<dbReference type="GO" id="GO:0000965">
    <property type="term" value="P:mitochondrial RNA 3'-end processing"/>
    <property type="evidence" value="ECO:0007669"/>
    <property type="project" value="TreeGrafter"/>
</dbReference>
<dbReference type="Pfam" id="PF03725">
    <property type="entry name" value="RNase_PH_C"/>
    <property type="match status" value="1"/>
</dbReference>
<dbReference type="GO" id="GO:0000175">
    <property type="term" value="F:3'-5'-RNA exonuclease activity"/>
    <property type="evidence" value="ECO:0007669"/>
    <property type="project" value="TreeGrafter"/>
</dbReference>
<dbReference type="PROSITE" id="PS50084">
    <property type="entry name" value="KH_TYPE_1"/>
    <property type="match status" value="1"/>
</dbReference>
<dbReference type="InterPro" id="IPR001247">
    <property type="entry name" value="ExoRNase_PH_dom1"/>
</dbReference>
<dbReference type="SUPFAM" id="SSF54791">
    <property type="entry name" value="Eukaryotic type KH-domain (KH-domain type I)"/>
    <property type="match status" value="1"/>
</dbReference>
<protein>
    <recommendedName>
        <fullName evidence="2">polyribonucleotide nucleotidyltransferase</fullName>
        <ecNumber evidence="2">2.7.7.8</ecNumber>
    </recommendedName>
    <alternativeName>
        <fullName evidence="6">Polynucleotide phosphorylase 1</fullName>
    </alternativeName>
</protein>
<keyword evidence="3 10" id="KW-0808">Transferase</keyword>
<dbReference type="EMBL" id="JNBR01000418">
    <property type="protein sequence ID" value="OQR93265.1"/>
    <property type="molecule type" value="Genomic_DNA"/>
</dbReference>
<dbReference type="GO" id="GO:0003723">
    <property type="term" value="F:RNA binding"/>
    <property type="evidence" value="ECO:0007669"/>
    <property type="project" value="UniProtKB-UniRule"/>
</dbReference>